<keyword evidence="1 3" id="KW-0560">Oxidoreductase</keyword>
<dbReference type="GO" id="GO:0016491">
    <property type="term" value="F:oxidoreductase activity"/>
    <property type="evidence" value="ECO:0007669"/>
    <property type="project" value="UniProtKB-KW"/>
</dbReference>
<dbReference type="Gene3D" id="2.30.110.10">
    <property type="entry name" value="Electron Transport, Fmn-binding Protein, Chain A"/>
    <property type="match status" value="1"/>
</dbReference>
<evidence type="ECO:0000259" key="2">
    <source>
        <dbReference type="SMART" id="SM00903"/>
    </source>
</evidence>
<dbReference type="EMBL" id="JBEHZE010000001">
    <property type="protein sequence ID" value="MEX6633783.1"/>
    <property type="molecule type" value="Genomic_DNA"/>
</dbReference>
<dbReference type="InterPro" id="IPR002563">
    <property type="entry name" value="Flavin_Rdtase-like_dom"/>
</dbReference>
<accession>A0ABV3Z5E8</accession>
<comment type="caution">
    <text evidence="3">The sequence shown here is derived from an EMBL/GenBank/DDBJ whole genome shotgun (WGS) entry which is preliminary data.</text>
</comment>
<dbReference type="Pfam" id="PF01613">
    <property type="entry name" value="Flavin_Reduct"/>
    <property type="match status" value="1"/>
</dbReference>
<keyword evidence="4" id="KW-1185">Reference proteome</keyword>
<dbReference type="Proteomes" id="UP001560685">
    <property type="component" value="Unassembled WGS sequence"/>
</dbReference>
<feature type="domain" description="Flavin reductase like" evidence="2">
    <location>
        <begin position="15"/>
        <end position="158"/>
    </location>
</feature>
<evidence type="ECO:0000313" key="3">
    <source>
        <dbReference type="EMBL" id="MEX6633783.1"/>
    </source>
</evidence>
<evidence type="ECO:0000256" key="1">
    <source>
        <dbReference type="ARBA" id="ARBA00023002"/>
    </source>
</evidence>
<organism evidence="3 4">
    <name type="scientific">Hyphococcus lacteus</name>
    <dbReference type="NCBI Taxonomy" id="3143536"/>
    <lineage>
        <taxon>Bacteria</taxon>
        <taxon>Pseudomonadati</taxon>
        <taxon>Pseudomonadota</taxon>
        <taxon>Alphaproteobacteria</taxon>
        <taxon>Parvularculales</taxon>
        <taxon>Parvularculaceae</taxon>
        <taxon>Hyphococcus</taxon>
    </lineage>
</organism>
<dbReference type="EC" id="1.-.-.-" evidence="3"/>
<dbReference type="PANTHER" id="PTHR30466:SF1">
    <property type="entry name" value="FMN REDUCTASE (NADH) RUTF"/>
    <property type="match status" value="1"/>
</dbReference>
<dbReference type="SMART" id="SM00903">
    <property type="entry name" value="Flavin_Reduct"/>
    <property type="match status" value="1"/>
</dbReference>
<reference evidence="3 4" key="1">
    <citation type="submission" date="2024-05" db="EMBL/GenBank/DDBJ databases">
        <title>Three bacterial strains, DH-69, EH-24, and ECK-19 isolated from coastal sediments.</title>
        <authorList>
            <person name="Ye Y.-Q."/>
            <person name="Du Z.-J."/>
        </authorList>
    </citation>
    <scope>NUCLEOTIDE SEQUENCE [LARGE SCALE GENOMIC DNA]</scope>
    <source>
        <strain evidence="3 4">ECK-19</strain>
    </source>
</reference>
<proteinExistence type="predicted"/>
<name>A0ABV3Z5E8_9PROT</name>
<gene>
    <name evidence="3" type="ORF">ABFZ84_09520</name>
</gene>
<protein>
    <submittedName>
        <fullName evidence="3">Flavin reductase family protein</fullName>
        <ecNumber evidence="3">1.-.-.-</ecNumber>
    </submittedName>
</protein>
<dbReference type="PANTHER" id="PTHR30466">
    <property type="entry name" value="FLAVIN REDUCTASE"/>
    <property type="match status" value="1"/>
</dbReference>
<dbReference type="InterPro" id="IPR012349">
    <property type="entry name" value="Split_barrel_FMN-bd"/>
</dbReference>
<evidence type="ECO:0000313" key="4">
    <source>
        <dbReference type="Proteomes" id="UP001560685"/>
    </source>
</evidence>
<sequence>MSEQTVSPDDWRSVMGYFASGVTVVTGWDGNEPVGTTVSAFCSVSLTPPLLLVCLDHKNPALAPIKAKGHFGINILGADGMDVAMRFATPMETNRFEGFDFVHDETGAPRLSGAPVFIDCALHDSYTVGDHEILIGRGLTVAKDLTSKPMIYHQGNFL</sequence>
<dbReference type="RefSeq" id="WP_369313780.1">
    <property type="nucleotide sequence ID" value="NZ_JBEHZE010000001.1"/>
</dbReference>
<dbReference type="SUPFAM" id="SSF50475">
    <property type="entry name" value="FMN-binding split barrel"/>
    <property type="match status" value="1"/>
</dbReference>
<dbReference type="InterPro" id="IPR050268">
    <property type="entry name" value="NADH-dep_flavin_reductase"/>
</dbReference>